<dbReference type="RefSeq" id="WP_168063553.1">
    <property type="nucleotide sequence ID" value="NZ_VTOW01000008.1"/>
</dbReference>
<dbReference type="PROSITE" id="PS51343">
    <property type="entry name" value="PII_GLNB_DOM"/>
    <property type="match status" value="1"/>
</dbReference>
<dbReference type="PANTHER" id="PTHR30115:SF11">
    <property type="entry name" value="NITROGEN REGULATORY PROTEIN P-II HOMOLOG"/>
    <property type="match status" value="1"/>
</dbReference>
<dbReference type="SUPFAM" id="SSF54913">
    <property type="entry name" value="GlnB-like"/>
    <property type="match status" value="1"/>
</dbReference>
<dbReference type="GO" id="GO:0006808">
    <property type="term" value="P:regulation of nitrogen utilization"/>
    <property type="evidence" value="ECO:0007669"/>
    <property type="project" value="InterPro"/>
</dbReference>
<dbReference type="InterPro" id="IPR015867">
    <property type="entry name" value="N-reg_PII/ATP_PRibTrfase_C"/>
</dbReference>
<keyword evidence="2" id="KW-1185">Reference proteome</keyword>
<dbReference type="Proteomes" id="UP000534783">
    <property type="component" value="Unassembled WGS sequence"/>
</dbReference>
<evidence type="ECO:0000313" key="1">
    <source>
        <dbReference type="EMBL" id="NKE73595.1"/>
    </source>
</evidence>
<dbReference type="EMBL" id="VTOW01000008">
    <property type="protein sequence ID" value="NKE73595.1"/>
    <property type="molecule type" value="Genomic_DNA"/>
</dbReference>
<sequence>MKEIKAIIHPHMVHKVVHALRELEHFPGFTLLDARGQGRGRGAGGAFVVTEDDIDYHRKTVMVVVCSDEMAATIADTIRETAHTGQRGDGIITVRNLEEVIRVRTGERGDIAV</sequence>
<dbReference type="InterPro" id="IPR002187">
    <property type="entry name" value="N-reg_PII"/>
</dbReference>
<dbReference type="Pfam" id="PF00543">
    <property type="entry name" value="P-II"/>
    <property type="match status" value="1"/>
</dbReference>
<reference evidence="1 2" key="1">
    <citation type="journal article" date="2020" name="Nature">
        <title>Bacterial chemolithoautotrophy via manganese oxidation.</title>
        <authorList>
            <person name="Yu H."/>
            <person name="Leadbetter J.R."/>
        </authorList>
    </citation>
    <scope>NUCLEOTIDE SEQUENCE [LARGE SCALE GENOMIC DNA]</scope>
    <source>
        <strain evidence="1 2">Mn-1</strain>
    </source>
</reference>
<dbReference type="PRINTS" id="PR00340">
    <property type="entry name" value="PIIGLNB"/>
</dbReference>
<dbReference type="SMART" id="SM00938">
    <property type="entry name" value="P-II"/>
    <property type="match status" value="1"/>
</dbReference>
<organism evidence="1 2">
    <name type="scientific">Candidatus Manganitrophus noduliformans</name>
    <dbReference type="NCBI Taxonomy" id="2606439"/>
    <lineage>
        <taxon>Bacteria</taxon>
        <taxon>Pseudomonadati</taxon>
        <taxon>Nitrospirota</taxon>
        <taxon>Nitrospiria</taxon>
        <taxon>Candidatus Troglogloeales</taxon>
        <taxon>Candidatus Manganitrophaceae</taxon>
        <taxon>Candidatus Manganitrophus</taxon>
    </lineage>
</organism>
<protein>
    <submittedName>
        <fullName evidence="1">P-II family nitrogen regulator</fullName>
    </submittedName>
</protein>
<dbReference type="PANTHER" id="PTHR30115">
    <property type="entry name" value="NITROGEN REGULATORY PROTEIN P-II"/>
    <property type="match status" value="1"/>
</dbReference>
<comment type="caution">
    <text evidence="1">The sequence shown here is derived from an EMBL/GenBank/DDBJ whole genome shotgun (WGS) entry which is preliminary data.</text>
</comment>
<dbReference type="AlphaFoldDB" id="A0A7X6DUD3"/>
<dbReference type="GO" id="GO:0005524">
    <property type="term" value="F:ATP binding"/>
    <property type="evidence" value="ECO:0007669"/>
    <property type="project" value="TreeGrafter"/>
</dbReference>
<evidence type="ECO:0000313" key="2">
    <source>
        <dbReference type="Proteomes" id="UP000534783"/>
    </source>
</evidence>
<proteinExistence type="predicted"/>
<gene>
    <name evidence="1" type="ORF">MNODULE_22825</name>
</gene>
<dbReference type="GO" id="GO:0005829">
    <property type="term" value="C:cytosol"/>
    <property type="evidence" value="ECO:0007669"/>
    <property type="project" value="TreeGrafter"/>
</dbReference>
<dbReference type="GO" id="GO:0030234">
    <property type="term" value="F:enzyme regulator activity"/>
    <property type="evidence" value="ECO:0007669"/>
    <property type="project" value="InterPro"/>
</dbReference>
<name>A0A7X6DUD3_9BACT</name>
<accession>A0A7X6DUD3</accession>
<dbReference type="InterPro" id="IPR011322">
    <property type="entry name" value="N-reg_PII-like_a/b"/>
</dbReference>
<dbReference type="Gene3D" id="3.30.70.120">
    <property type="match status" value="1"/>
</dbReference>